<organism evidence="1 2">
    <name type="scientific">Vaccinium darrowii</name>
    <dbReference type="NCBI Taxonomy" id="229202"/>
    <lineage>
        <taxon>Eukaryota</taxon>
        <taxon>Viridiplantae</taxon>
        <taxon>Streptophyta</taxon>
        <taxon>Embryophyta</taxon>
        <taxon>Tracheophyta</taxon>
        <taxon>Spermatophyta</taxon>
        <taxon>Magnoliopsida</taxon>
        <taxon>eudicotyledons</taxon>
        <taxon>Gunneridae</taxon>
        <taxon>Pentapetalae</taxon>
        <taxon>asterids</taxon>
        <taxon>Ericales</taxon>
        <taxon>Ericaceae</taxon>
        <taxon>Vaccinioideae</taxon>
        <taxon>Vaccinieae</taxon>
        <taxon>Vaccinium</taxon>
    </lineage>
</organism>
<sequence length="182" mass="19848">MSERFPRTRQLIVLILELNNEVLKIRSLDISHASLRSLPPLSCFTEPINSHSQNGIVSEHSGLQSQRVYQIFFVLCAFAEAIASVTCASLVSLYCILLIGSLKLLGGKSVGVCLARNVAAVLIISIFSCVYISTSLQENIDGLMVLEMASVKSTLTCNSHKSMVSNLFDDIGVAFTGYDVTW</sequence>
<protein>
    <submittedName>
        <fullName evidence="1">Uncharacterized protein</fullName>
    </submittedName>
</protein>
<accession>A0ACB7XIY4</accession>
<proteinExistence type="predicted"/>
<reference evidence="1 2" key="1">
    <citation type="journal article" date="2021" name="Hortic Res">
        <title>High-quality reference genome and annotation aids understanding of berry development for evergreen blueberry (Vaccinium darrowii).</title>
        <authorList>
            <person name="Yu J."/>
            <person name="Hulse-Kemp A.M."/>
            <person name="Babiker E."/>
            <person name="Staton M."/>
        </authorList>
    </citation>
    <scope>NUCLEOTIDE SEQUENCE [LARGE SCALE GENOMIC DNA]</scope>
    <source>
        <strain evidence="2">cv. NJ 8807/NJ 8810</strain>
        <tissue evidence="1">Young leaf</tissue>
    </source>
</reference>
<comment type="caution">
    <text evidence="1">The sequence shown here is derived from an EMBL/GenBank/DDBJ whole genome shotgun (WGS) entry which is preliminary data.</text>
</comment>
<gene>
    <name evidence="1" type="ORF">Vadar_021170</name>
</gene>
<keyword evidence="2" id="KW-1185">Reference proteome</keyword>
<dbReference type="Proteomes" id="UP000828048">
    <property type="component" value="Chromosome 10"/>
</dbReference>
<name>A0ACB7XIY4_9ERIC</name>
<evidence type="ECO:0000313" key="2">
    <source>
        <dbReference type="Proteomes" id="UP000828048"/>
    </source>
</evidence>
<dbReference type="EMBL" id="CM037160">
    <property type="protein sequence ID" value="KAH7840755.1"/>
    <property type="molecule type" value="Genomic_DNA"/>
</dbReference>
<evidence type="ECO:0000313" key="1">
    <source>
        <dbReference type="EMBL" id="KAH7840755.1"/>
    </source>
</evidence>